<dbReference type="AlphaFoldDB" id="A0A6M8UP32"/>
<dbReference type="NCBIfam" id="NF028537">
    <property type="entry name" value="P_eth_NH2_trans"/>
    <property type="match status" value="1"/>
</dbReference>
<dbReference type="Pfam" id="PF00884">
    <property type="entry name" value="Sulfatase"/>
    <property type="match status" value="1"/>
</dbReference>
<dbReference type="GO" id="GO:0016776">
    <property type="term" value="F:phosphotransferase activity, phosphate group as acceptor"/>
    <property type="evidence" value="ECO:0007669"/>
    <property type="project" value="TreeGrafter"/>
</dbReference>
<feature type="transmembrane region" description="Helical" evidence="8">
    <location>
        <begin position="152"/>
        <end position="174"/>
    </location>
</feature>
<feature type="transmembrane region" description="Helical" evidence="8">
    <location>
        <begin position="12"/>
        <end position="35"/>
    </location>
</feature>
<evidence type="ECO:0000259" key="10">
    <source>
        <dbReference type="Pfam" id="PF08019"/>
    </source>
</evidence>
<feature type="transmembrane region" description="Helical" evidence="8">
    <location>
        <begin position="114"/>
        <end position="140"/>
    </location>
</feature>
<evidence type="ECO:0000256" key="2">
    <source>
        <dbReference type="ARBA" id="ARBA00022475"/>
    </source>
</evidence>
<dbReference type="PANTHER" id="PTHR30443:SF0">
    <property type="entry name" value="PHOSPHOETHANOLAMINE TRANSFERASE EPTA"/>
    <property type="match status" value="1"/>
</dbReference>
<evidence type="ECO:0000313" key="12">
    <source>
        <dbReference type="Proteomes" id="UP000505325"/>
    </source>
</evidence>
<feature type="domain" description="Sulfatase N-terminal" evidence="9">
    <location>
        <begin position="236"/>
        <end position="526"/>
    </location>
</feature>
<keyword evidence="3" id="KW-0997">Cell inner membrane</keyword>
<dbReference type="Proteomes" id="UP000505325">
    <property type="component" value="Chromosome"/>
</dbReference>
<dbReference type="EMBL" id="CP054212">
    <property type="protein sequence ID" value="QKJ87053.1"/>
    <property type="molecule type" value="Genomic_DNA"/>
</dbReference>
<evidence type="ECO:0000256" key="5">
    <source>
        <dbReference type="ARBA" id="ARBA00022692"/>
    </source>
</evidence>
<keyword evidence="6 8" id="KW-1133">Transmembrane helix</keyword>
<dbReference type="CDD" id="cd16017">
    <property type="entry name" value="LptA"/>
    <property type="match status" value="1"/>
</dbReference>
<feature type="transmembrane region" description="Helical" evidence="8">
    <location>
        <begin position="76"/>
        <end position="94"/>
    </location>
</feature>
<dbReference type="NCBIfam" id="NF008619">
    <property type="entry name" value="PRK11598.1"/>
    <property type="match status" value="1"/>
</dbReference>
<dbReference type="InterPro" id="IPR040423">
    <property type="entry name" value="PEA_transferase"/>
</dbReference>
<protein>
    <submittedName>
        <fullName evidence="11">Phosphoethanolamine transferase EptA</fullName>
    </submittedName>
</protein>
<dbReference type="InterPro" id="IPR017850">
    <property type="entry name" value="Alkaline_phosphatase_core_sf"/>
</dbReference>
<keyword evidence="4 11" id="KW-0808">Transferase</keyword>
<comment type="subcellular location">
    <subcellularLocation>
        <location evidence="1">Cell inner membrane</location>
        <topology evidence="1">Multi-pass membrane protein</topology>
    </subcellularLocation>
</comment>
<evidence type="ECO:0000256" key="7">
    <source>
        <dbReference type="ARBA" id="ARBA00023136"/>
    </source>
</evidence>
<reference evidence="11 12" key="1">
    <citation type="submission" date="2020-06" db="EMBL/GenBank/DDBJ databases">
        <title>Genome sequence of Paramixta manurensis strain PD-1.</title>
        <authorList>
            <person name="Lee C.W."/>
            <person name="Kim J."/>
        </authorList>
    </citation>
    <scope>NUCLEOTIDE SEQUENCE [LARGE SCALE GENOMIC DNA]</scope>
    <source>
        <strain evidence="11 12">PD-1</strain>
    </source>
</reference>
<dbReference type="InterPro" id="IPR012549">
    <property type="entry name" value="EptA-like_N"/>
</dbReference>
<keyword evidence="7 8" id="KW-0472">Membrane</keyword>
<evidence type="ECO:0000256" key="4">
    <source>
        <dbReference type="ARBA" id="ARBA00022679"/>
    </source>
</evidence>
<dbReference type="Pfam" id="PF08019">
    <property type="entry name" value="EptA_B_N"/>
    <property type="match status" value="1"/>
</dbReference>
<feature type="domain" description="Phosphoethanolamine transferase N-terminal" evidence="10">
    <location>
        <begin position="56"/>
        <end position="206"/>
    </location>
</feature>
<evidence type="ECO:0000256" key="8">
    <source>
        <dbReference type="SAM" id="Phobius"/>
    </source>
</evidence>
<dbReference type="SUPFAM" id="SSF53649">
    <property type="entry name" value="Alkaline phosphatase-like"/>
    <property type="match status" value="1"/>
</dbReference>
<dbReference type="PANTHER" id="PTHR30443">
    <property type="entry name" value="INNER MEMBRANE PROTEIN"/>
    <property type="match status" value="1"/>
</dbReference>
<keyword evidence="12" id="KW-1185">Reference proteome</keyword>
<sequence length="549" mass="62018">MHFSPKLRCNEITFNFLCAAFFTLAFNGLFIADAWKLTPRINLHDTLFIASIPLVLFAAFTLIFNLLALPWIRKPLLIILVLVSAAANYFMYNFGTVIDTNMVQNVFETDLQEASALLTGSYLMWMALAGVLPVLLIAFCKIEQNRPWWFSLALRALYSLGALLLILLVAALFYKDYASMIRNNKGLVKMITPVNIVSGSGHYIHDRWFQGDQTLVRIGQDAKKGPIIRAEHKKTLVIFVLGETARAENFSLGGYQRETNPQLKKQQVIYYQHATSCGTETAISVPCMFSNMPRVHYNANLAHHQEGALDILAHAGVNVLWRENDGGCKGACDRVPHTDMTQWRLPEFCAKGYCRDGALLQRLNNYIEGLHDDSVIVLHQMGSHGPAYYLRYPPEMRHFTPTCDSNQIQDCDHQALINTYDNSLLYTDAMVSDTINLLKGWSGKFNVALIYLSDHGESLGEHGMYLHGTPYVFAPEQQTHIPLLMWMSPDYASTFGINQNCLRQHAQEDAVSQDNLFHTLLGMFNIQTSEYQPQLDMNKACQSTSSELH</sequence>
<evidence type="ECO:0000256" key="3">
    <source>
        <dbReference type="ARBA" id="ARBA00022519"/>
    </source>
</evidence>
<evidence type="ECO:0000256" key="1">
    <source>
        <dbReference type="ARBA" id="ARBA00004429"/>
    </source>
</evidence>
<evidence type="ECO:0000259" key="9">
    <source>
        <dbReference type="Pfam" id="PF00884"/>
    </source>
</evidence>
<gene>
    <name evidence="11" type="ORF">PMPD1_2107</name>
</gene>
<organism evidence="11 12">
    <name type="scientific">Paramixta manurensis</name>
    <dbReference type="NCBI Taxonomy" id="2740817"/>
    <lineage>
        <taxon>Bacteria</taxon>
        <taxon>Pseudomonadati</taxon>
        <taxon>Pseudomonadota</taxon>
        <taxon>Gammaproteobacteria</taxon>
        <taxon>Enterobacterales</taxon>
        <taxon>Erwiniaceae</taxon>
        <taxon>Paramixta</taxon>
    </lineage>
</organism>
<proteinExistence type="predicted"/>
<keyword evidence="5 8" id="KW-0812">Transmembrane</keyword>
<evidence type="ECO:0000256" key="6">
    <source>
        <dbReference type="ARBA" id="ARBA00022989"/>
    </source>
</evidence>
<dbReference type="Gene3D" id="3.40.720.10">
    <property type="entry name" value="Alkaline Phosphatase, subunit A"/>
    <property type="match status" value="1"/>
</dbReference>
<dbReference type="KEGG" id="pmak:PMPD1_2107"/>
<evidence type="ECO:0000313" key="11">
    <source>
        <dbReference type="EMBL" id="QKJ87053.1"/>
    </source>
</evidence>
<dbReference type="InterPro" id="IPR058130">
    <property type="entry name" value="PEA_transf_C"/>
</dbReference>
<dbReference type="GO" id="GO:0005886">
    <property type="term" value="C:plasma membrane"/>
    <property type="evidence" value="ECO:0007669"/>
    <property type="project" value="UniProtKB-SubCell"/>
</dbReference>
<keyword evidence="2" id="KW-1003">Cell membrane</keyword>
<feature type="transmembrane region" description="Helical" evidence="8">
    <location>
        <begin position="47"/>
        <end position="69"/>
    </location>
</feature>
<dbReference type="InterPro" id="IPR000917">
    <property type="entry name" value="Sulfatase_N"/>
</dbReference>
<dbReference type="RefSeq" id="WP_173634026.1">
    <property type="nucleotide sequence ID" value="NZ_CP054212.1"/>
</dbReference>
<dbReference type="GO" id="GO:0009244">
    <property type="term" value="P:lipopolysaccharide core region biosynthetic process"/>
    <property type="evidence" value="ECO:0007669"/>
    <property type="project" value="TreeGrafter"/>
</dbReference>
<name>A0A6M8UP32_9GAMM</name>
<accession>A0A6M8UP32</accession>